<feature type="signal peptide" evidence="1">
    <location>
        <begin position="1"/>
        <end position="20"/>
    </location>
</feature>
<reference evidence="2" key="1">
    <citation type="submission" date="2019-04" db="EMBL/GenBank/DDBJ databases">
        <title>Whole genome sequencing of oral phylogroup 2 treponemes.</title>
        <authorList>
            <person name="Chan Y."/>
            <person name="Zeng H.H."/>
            <person name="Yu X.L."/>
            <person name="Leung W.K."/>
            <person name="Watt R.M."/>
        </authorList>
    </citation>
    <scope>NUCLEOTIDE SEQUENCE</scope>
    <source>
        <strain evidence="2">OMZ 835</strain>
    </source>
</reference>
<dbReference type="SUPFAM" id="SSF51004">
    <property type="entry name" value="C-terminal (heme d1) domain of cytochrome cd1-nitrite reductase"/>
    <property type="match status" value="1"/>
</dbReference>
<accession>A0AAE9MSG5</accession>
<name>A0AAE9MSG5_9SPIR</name>
<dbReference type="AlphaFoldDB" id="A0AAE9MSG5"/>
<gene>
    <name evidence="2" type="ORF">E4N74_04155</name>
</gene>
<organism evidence="2 3">
    <name type="scientific">Treponema putidum</name>
    <dbReference type="NCBI Taxonomy" id="221027"/>
    <lineage>
        <taxon>Bacteria</taxon>
        <taxon>Pseudomonadati</taxon>
        <taxon>Spirochaetota</taxon>
        <taxon>Spirochaetia</taxon>
        <taxon>Spirochaetales</taxon>
        <taxon>Treponemataceae</taxon>
        <taxon>Treponema</taxon>
    </lineage>
</organism>
<evidence type="ECO:0000256" key="1">
    <source>
        <dbReference type="SAM" id="SignalP"/>
    </source>
</evidence>
<protein>
    <submittedName>
        <fullName evidence="2">Uncharacterized protein</fullName>
    </submittedName>
</protein>
<dbReference type="RefSeq" id="WP_255819003.1">
    <property type="nucleotide sequence ID" value="NZ_CP038804.1"/>
</dbReference>
<keyword evidence="1" id="KW-0732">Signal</keyword>
<dbReference type="InterPro" id="IPR011048">
    <property type="entry name" value="Haem_d1_sf"/>
</dbReference>
<evidence type="ECO:0000313" key="3">
    <source>
        <dbReference type="Proteomes" id="UP001058682"/>
    </source>
</evidence>
<dbReference type="EMBL" id="CP038804">
    <property type="protein sequence ID" value="UTY33294.1"/>
    <property type="molecule type" value="Genomic_DNA"/>
</dbReference>
<evidence type="ECO:0000313" key="2">
    <source>
        <dbReference type="EMBL" id="UTY33294.1"/>
    </source>
</evidence>
<proteinExistence type="predicted"/>
<dbReference type="Proteomes" id="UP001058682">
    <property type="component" value="Chromosome"/>
</dbReference>
<sequence length="238" mass="28211">MKKVFLVFSALIVISLSVFAQEIKFRIDGKLYNKQIYDENNNQITNFKNWELIQDFYISPDNKKMLVYHRPDKAKAFLMTLYNLETQKIIAECEPGWACHDVKWTKNYLIKVWGTSGGGIRFEYRSYEDLSIVRVVNSYYPFEDVEDNILINTDSMMKKIVFYHYSDGTEIKTIDCIKELADKKIYAGWIQINEVKKVGKRKYKFYIEGNLNIEGRQEEEFQTVIEHEIKCELQGEVR</sequence>
<feature type="chain" id="PRO_5041925951" evidence="1">
    <location>
        <begin position="21"/>
        <end position="238"/>
    </location>
</feature>